<sequence>MEISRHVYFITFGALVTILLDFYASFSNYALILLTSIRACAMIIAFFYRVIYDTYDAKVDSDTKKSFWNPFKNLFVVIAAIEQAFVISYLKFSSDPWTILFIIQQVSMPLIAYLWIRRIERDDLSFLQYAWIEMFSSKINEA</sequence>
<comment type="caution">
    <text evidence="2">The sequence shown here is derived from an EMBL/GenBank/DDBJ whole genome shotgun (WGS) entry which is preliminary data.</text>
</comment>
<gene>
    <name evidence="2" type="ORF">EDS130_LOCUS9404</name>
</gene>
<keyword evidence="1" id="KW-0812">Transmembrane</keyword>
<dbReference type="AlphaFoldDB" id="A0A813Z2L3"/>
<proteinExistence type="predicted"/>
<dbReference type="OrthoDB" id="6500128at2759"/>
<feature type="transmembrane region" description="Helical" evidence="1">
    <location>
        <begin position="30"/>
        <end position="52"/>
    </location>
</feature>
<reference evidence="2" key="1">
    <citation type="submission" date="2021-02" db="EMBL/GenBank/DDBJ databases">
        <authorList>
            <person name="Nowell W R."/>
        </authorList>
    </citation>
    <scope>NUCLEOTIDE SEQUENCE</scope>
</reference>
<dbReference type="EMBL" id="CAJNOJ010000031">
    <property type="protein sequence ID" value="CAF0893410.1"/>
    <property type="molecule type" value="Genomic_DNA"/>
</dbReference>
<evidence type="ECO:0000256" key="1">
    <source>
        <dbReference type="SAM" id="Phobius"/>
    </source>
</evidence>
<name>A0A813Z2L3_ADIRI</name>
<dbReference type="Proteomes" id="UP000663852">
    <property type="component" value="Unassembled WGS sequence"/>
</dbReference>
<evidence type="ECO:0000313" key="2">
    <source>
        <dbReference type="EMBL" id="CAF0893410.1"/>
    </source>
</evidence>
<feature type="transmembrane region" description="Helical" evidence="1">
    <location>
        <begin position="73"/>
        <end position="90"/>
    </location>
</feature>
<keyword evidence="1" id="KW-0472">Membrane</keyword>
<feature type="transmembrane region" description="Helical" evidence="1">
    <location>
        <begin position="7"/>
        <end position="24"/>
    </location>
</feature>
<accession>A0A813Z2L3</accession>
<feature type="transmembrane region" description="Helical" evidence="1">
    <location>
        <begin position="96"/>
        <end position="116"/>
    </location>
</feature>
<organism evidence="2 3">
    <name type="scientific">Adineta ricciae</name>
    <name type="common">Rotifer</name>
    <dbReference type="NCBI Taxonomy" id="249248"/>
    <lineage>
        <taxon>Eukaryota</taxon>
        <taxon>Metazoa</taxon>
        <taxon>Spiralia</taxon>
        <taxon>Gnathifera</taxon>
        <taxon>Rotifera</taxon>
        <taxon>Eurotatoria</taxon>
        <taxon>Bdelloidea</taxon>
        <taxon>Adinetida</taxon>
        <taxon>Adinetidae</taxon>
        <taxon>Adineta</taxon>
    </lineage>
</organism>
<keyword evidence="1" id="KW-1133">Transmembrane helix</keyword>
<evidence type="ECO:0000313" key="3">
    <source>
        <dbReference type="Proteomes" id="UP000663852"/>
    </source>
</evidence>
<protein>
    <submittedName>
        <fullName evidence="2">Uncharacterized protein</fullName>
    </submittedName>
</protein>